<reference evidence="2 3" key="1">
    <citation type="journal article" date="2012" name="Science">
        <title>The Paleozoic origin of enzymatic lignin decomposition reconstructed from 31 fungal genomes.</title>
        <authorList>
            <person name="Floudas D."/>
            <person name="Binder M."/>
            <person name="Riley R."/>
            <person name="Barry K."/>
            <person name="Blanchette R.A."/>
            <person name="Henrissat B."/>
            <person name="Martinez A.T."/>
            <person name="Otillar R."/>
            <person name="Spatafora J.W."/>
            <person name="Yadav J.S."/>
            <person name="Aerts A."/>
            <person name="Benoit I."/>
            <person name="Boyd A."/>
            <person name="Carlson A."/>
            <person name="Copeland A."/>
            <person name="Coutinho P.M."/>
            <person name="de Vries R.P."/>
            <person name="Ferreira P."/>
            <person name="Findley K."/>
            <person name="Foster B."/>
            <person name="Gaskell J."/>
            <person name="Glotzer D."/>
            <person name="Gorecki P."/>
            <person name="Heitman J."/>
            <person name="Hesse C."/>
            <person name="Hori C."/>
            <person name="Igarashi K."/>
            <person name="Jurgens J.A."/>
            <person name="Kallen N."/>
            <person name="Kersten P."/>
            <person name="Kohler A."/>
            <person name="Kuees U."/>
            <person name="Kumar T.K.A."/>
            <person name="Kuo A."/>
            <person name="LaButti K."/>
            <person name="Larrondo L.F."/>
            <person name="Lindquist E."/>
            <person name="Ling A."/>
            <person name="Lombard V."/>
            <person name="Lucas S."/>
            <person name="Lundell T."/>
            <person name="Martin R."/>
            <person name="McLaughlin D.J."/>
            <person name="Morgenstern I."/>
            <person name="Morin E."/>
            <person name="Murat C."/>
            <person name="Nagy L.G."/>
            <person name="Nolan M."/>
            <person name="Ohm R.A."/>
            <person name="Patyshakuliyeva A."/>
            <person name="Rokas A."/>
            <person name="Ruiz-Duenas F.J."/>
            <person name="Sabat G."/>
            <person name="Salamov A."/>
            <person name="Samejima M."/>
            <person name="Schmutz J."/>
            <person name="Slot J.C."/>
            <person name="St John F."/>
            <person name="Stenlid J."/>
            <person name="Sun H."/>
            <person name="Sun S."/>
            <person name="Syed K."/>
            <person name="Tsang A."/>
            <person name="Wiebenga A."/>
            <person name="Young D."/>
            <person name="Pisabarro A."/>
            <person name="Eastwood D.C."/>
            <person name="Martin F."/>
            <person name="Cullen D."/>
            <person name="Grigoriev I.V."/>
            <person name="Hibbett D.S."/>
        </authorList>
    </citation>
    <scope>NUCLEOTIDE SEQUENCE [LARGE SCALE GENOMIC DNA]</scope>
    <source>
        <strain evidence="2 3">DJM-731 SS1</strain>
    </source>
</reference>
<evidence type="ECO:0000313" key="2">
    <source>
        <dbReference type="EMBL" id="EJT99381.1"/>
    </source>
</evidence>
<dbReference type="HOGENOM" id="CLU_144984_0_0_1"/>
<dbReference type="AlphaFoldDB" id="M5G0M3"/>
<feature type="transmembrane region" description="Helical" evidence="1">
    <location>
        <begin position="12"/>
        <end position="34"/>
    </location>
</feature>
<evidence type="ECO:0000313" key="3">
    <source>
        <dbReference type="Proteomes" id="UP000030653"/>
    </source>
</evidence>
<feature type="transmembrane region" description="Helical" evidence="1">
    <location>
        <begin position="40"/>
        <end position="61"/>
    </location>
</feature>
<accession>M5G0M3</accession>
<gene>
    <name evidence="2" type="ORF">DACRYDRAFT_110101</name>
</gene>
<keyword evidence="1" id="KW-0472">Membrane</keyword>
<organism evidence="2 3">
    <name type="scientific">Dacryopinax primogenitus (strain DJM 731)</name>
    <name type="common">Brown rot fungus</name>
    <dbReference type="NCBI Taxonomy" id="1858805"/>
    <lineage>
        <taxon>Eukaryota</taxon>
        <taxon>Fungi</taxon>
        <taxon>Dikarya</taxon>
        <taxon>Basidiomycota</taxon>
        <taxon>Agaricomycotina</taxon>
        <taxon>Dacrymycetes</taxon>
        <taxon>Dacrymycetales</taxon>
        <taxon>Dacrymycetaceae</taxon>
        <taxon>Dacryopinax</taxon>
    </lineage>
</organism>
<dbReference type="Proteomes" id="UP000030653">
    <property type="component" value="Unassembled WGS sequence"/>
</dbReference>
<name>M5G0M3_DACPD</name>
<dbReference type="RefSeq" id="XP_040626279.1">
    <property type="nucleotide sequence ID" value="XM_040768996.1"/>
</dbReference>
<feature type="transmembrane region" description="Helical" evidence="1">
    <location>
        <begin position="133"/>
        <end position="153"/>
    </location>
</feature>
<sequence>MPLISNQRGISILLLQQAAIVHLFGLIWGFFVPATPFPRMALTAHITAMSDSMSLLLLGLILRFEGLVKVEQWWMRAMIWPSPFFLWATVFSECANSVWGANKILPISAAASGAHGAKEWQETVVTLCHAIGGVNYVVCWGIIVYALFAGVAAQKEKKEKEA</sequence>
<evidence type="ECO:0000256" key="1">
    <source>
        <dbReference type="SAM" id="Phobius"/>
    </source>
</evidence>
<dbReference type="EMBL" id="JH795870">
    <property type="protein sequence ID" value="EJT99381.1"/>
    <property type="molecule type" value="Genomic_DNA"/>
</dbReference>
<keyword evidence="3" id="KW-1185">Reference proteome</keyword>
<dbReference type="GeneID" id="63684058"/>
<keyword evidence="1" id="KW-0812">Transmembrane</keyword>
<proteinExistence type="predicted"/>
<protein>
    <submittedName>
        <fullName evidence="2">Uncharacterized protein</fullName>
    </submittedName>
</protein>
<keyword evidence="1" id="KW-1133">Transmembrane helix</keyword>
<feature type="transmembrane region" description="Helical" evidence="1">
    <location>
        <begin position="73"/>
        <end position="91"/>
    </location>
</feature>
<dbReference type="OrthoDB" id="3364588at2759"/>